<dbReference type="Proteomes" id="UP000694557">
    <property type="component" value="Unassembled WGS sequence"/>
</dbReference>
<feature type="region of interest" description="Disordered" evidence="1">
    <location>
        <begin position="24"/>
        <end position="80"/>
    </location>
</feature>
<feature type="compositionally biased region" description="Polar residues" evidence="1">
    <location>
        <begin position="24"/>
        <end position="46"/>
    </location>
</feature>
<evidence type="ECO:0000313" key="2">
    <source>
        <dbReference type="Ensembl" id="ENSOKIP00005023492.1"/>
    </source>
</evidence>
<organism evidence="2 3">
    <name type="scientific">Oncorhynchus kisutch</name>
    <name type="common">Coho salmon</name>
    <name type="synonym">Salmo kisutch</name>
    <dbReference type="NCBI Taxonomy" id="8019"/>
    <lineage>
        <taxon>Eukaryota</taxon>
        <taxon>Metazoa</taxon>
        <taxon>Chordata</taxon>
        <taxon>Craniata</taxon>
        <taxon>Vertebrata</taxon>
        <taxon>Euteleostomi</taxon>
        <taxon>Actinopterygii</taxon>
        <taxon>Neopterygii</taxon>
        <taxon>Teleostei</taxon>
        <taxon>Protacanthopterygii</taxon>
        <taxon>Salmoniformes</taxon>
        <taxon>Salmonidae</taxon>
        <taxon>Salmoninae</taxon>
        <taxon>Oncorhynchus</taxon>
    </lineage>
</organism>
<sequence>TQCYTGQHCSILTIQHSTIQHSTIQDKTAQHSTIQDNTAQHSTIQDNTDKTAQHSTIQDNTAQHSTRQDNTAQHSTRQDNTAQHIKSFMKMIMTSVKLFLKKMLKYNVNDLELYLFTIFRACFMSKSVNVGDGRGATLALTLLHVGGSEGLGTVTGGLACVGETLHCPLLLAQPTLR</sequence>
<reference evidence="2" key="1">
    <citation type="submission" date="2025-08" db="UniProtKB">
        <authorList>
            <consortium name="Ensembl"/>
        </authorList>
    </citation>
    <scope>IDENTIFICATION</scope>
</reference>
<evidence type="ECO:0000313" key="3">
    <source>
        <dbReference type="Proteomes" id="UP000694557"/>
    </source>
</evidence>
<feature type="compositionally biased region" description="Polar residues" evidence="1">
    <location>
        <begin position="53"/>
        <end position="80"/>
    </location>
</feature>
<accession>A0A8C7DPP3</accession>
<name>A0A8C7DPP3_ONCKI</name>
<reference evidence="2" key="2">
    <citation type="submission" date="2025-09" db="UniProtKB">
        <authorList>
            <consortium name="Ensembl"/>
        </authorList>
    </citation>
    <scope>IDENTIFICATION</scope>
</reference>
<proteinExistence type="predicted"/>
<dbReference type="GeneTree" id="ENSGT01120000275934"/>
<keyword evidence="3" id="KW-1185">Reference proteome</keyword>
<dbReference type="Ensembl" id="ENSOKIT00005024937.1">
    <property type="protein sequence ID" value="ENSOKIP00005023492.1"/>
    <property type="gene ID" value="ENSOKIG00005010311.1"/>
</dbReference>
<evidence type="ECO:0000256" key="1">
    <source>
        <dbReference type="SAM" id="MobiDB-lite"/>
    </source>
</evidence>
<protein>
    <submittedName>
        <fullName evidence="2">Uncharacterized protein</fullName>
    </submittedName>
</protein>
<dbReference type="AlphaFoldDB" id="A0A8C7DPP3"/>